<accession>A0ABQ6BRC0</accession>
<dbReference type="Gene3D" id="1.20.1250.20">
    <property type="entry name" value="MFS general substrate transporter like domains"/>
    <property type="match status" value="1"/>
</dbReference>
<dbReference type="InterPro" id="IPR011701">
    <property type="entry name" value="MFS"/>
</dbReference>
<keyword evidence="3 6" id="KW-0812">Transmembrane</keyword>
<dbReference type="CDD" id="cd06173">
    <property type="entry name" value="MFS_MefA_like"/>
    <property type="match status" value="1"/>
</dbReference>
<feature type="transmembrane region" description="Helical" evidence="6">
    <location>
        <begin position="219"/>
        <end position="241"/>
    </location>
</feature>
<dbReference type="RefSeq" id="WP_018746546.1">
    <property type="nucleotide sequence ID" value="NZ_BSOZ01000020.1"/>
</dbReference>
<dbReference type="InterPro" id="IPR020846">
    <property type="entry name" value="MFS_dom"/>
</dbReference>
<feature type="transmembrane region" description="Helical" evidence="6">
    <location>
        <begin position="350"/>
        <end position="370"/>
    </location>
</feature>
<keyword evidence="4 6" id="KW-1133">Transmembrane helix</keyword>
<feature type="transmembrane region" description="Helical" evidence="6">
    <location>
        <begin position="168"/>
        <end position="187"/>
    </location>
</feature>
<feature type="domain" description="Major facilitator superfamily (MFS) profile" evidence="7">
    <location>
        <begin position="1"/>
        <end position="403"/>
    </location>
</feature>
<evidence type="ECO:0000259" key="7">
    <source>
        <dbReference type="PROSITE" id="PS50850"/>
    </source>
</evidence>
<dbReference type="PROSITE" id="PS50850">
    <property type="entry name" value="MFS"/>
    <property type="match status" value="1"/>
</dbReference>
<evidence type="ECO:0000256" key="5">
    <source>
        <dbReference type="ARBA" id="ARBA00023136"/>
    </source>
</evidence>
<keyword evidence="9" id="KW-1185">Reference proteome</keyword>
<feature type="transmembrane region" description="Helical" evidence="6">
    <location>
        <begin position="253"/>
        <end position="274"/>
    </location>
</feature>
<evidence type="ECO:0000256" key="2">
    <source>
        <dbReference type="ARBA" id="ARBA00022475"/>
    </source>
</evidence>
<evidence type="ECO:0000256" key="6">
    <source>
        <dbReference type="SAM" id="Phobius"/>
    </source>
</evidence>
<dbReference type="PANTHER" id="PTHR23513:SF6">
    <property type="entry name" value="MAJOR FACILITATOR SUPERFAMILY ASSOCIATED DOMAIN-CONTAINING PROTEIN"/>
    <property type="match status" value="1"/>
</dbReference>
<feature type="transmembrane region" description="Helical" evidence="6">
    <location>
        <begin position="376"/>
        <end position="395"/>
    </location>
</feature>
<protein>
    <submittedName>
        <fullName evidence="8">MFS transporter</fullName>
    </submittedName>
</protein>
<dbReference type="Proteomes" id="UP001156836">
    <property type="component" value="Unassembled WGS sequence"/>
</dbReference>
<keyword evidence="5 6" id="KW-0472">Membrane</keyword>
<reference evidence="9" key="1">
    <citation type="journal article" date="2019" name="Int. J. Syst. Evol. Microbiol.">
        <title>The Global Catalogue of Microorganisms (GCM) 10K type strain sequencing project: providing services to taxonomists for standard genome sequencing and annotation.</title>
        <authorList>
            <consortium name="The Broad Institute Genomics Platform"/>
            <consortium name="The Broad Institute Genome Sequencing Center for Infectious Disease"/>
            <person name="Wu L."/>
            <person name="Ma J."/>
        </authorList>
    </citation>
    <scope>NUCLEOTIDE SEQUENCE [LARGE SCALE GENOMIC DNA]</scope>
    <source>
        <strain evidence="9">NBRC 104970</strain>
    </source>
</reference>
<evidence type="ECO:0000256" key="1">
    <source>
        <dbReference type="ARBA" id="ARBA00004651"/>
    </source>
</evidence>
<feature type="transmembrane region" description="Helical" evidence="6">
    <location>
        <begin position="309"/>
        <end position="329"/>
    </location>
</feature>
<comment type="caution">
    <text evidence="8">The sequence shown here is derived from an EMBL/GenBank/DDBJ whole genome shotgun (WGS) entry which is preliminary data.</text>
</comment>
<dbReference type="InterPro" id="IPR036259">
    <property type="entry name" value="MFS_trans_sf"/>
</dbReference>
<evidence type="ECO:0000256" key="4">
    <source>
        <dbReference type="ARBA" id="ARBA00022989"/>
    </source>
</evidence>
<dbReference type="PANTHER" id="PTHR23513">
    <property type="entry name" value="INTEGRAL MEMBRANE EFFLUX PROTEIN-RELATED"/>
    <property type="match status" value="1"/>
</dbReference>
<name>A0ABQ6BRC0_9NEIS</name>
<feature type="transmembrane region" description="Helical" evidence="6">
    <location>
        <begin position="45"/>
        <end position="65"/>
    </location>
</feature>
<dbReference type="Pfam" id="PF07690">
    <property type="entry name" value="MFS_1"/>
    <property type="match status" value="1"/>
</dbReference>
<dbReference type="EMBL" id="BSOZ01000020">
    <property type="protein sequence ID" value="GLS04545.1"/>
    <property type="molecule type" value="Genomic_DNA"/>
</dbReference>
<evidence type="ECO:0000313" key="8">
    <source>
        <dbReference type="EMBL" id="GLS04545.1"/>
    </source>
</evidence>
<gene>
    <name evidence="8" type="ORF">GCM10007860_16920</name>
</gene>
<feature type="transmembrane region" description="Helical" evidence="6">
    <location>
        <begin position="286"/>
        <end position="303"/>
    </location>
</feature>
<evidence type="ECO:0000256" key="3">
    <source>
        <dbReference type="ARBA" id="ARBA00022692"/>
    </source>
</evidence>
<comment type="subcellular location">
    <subcellularLocation>
        <location evidence="1">Cell membrane</location>
        <topology evidence="1">Multi-pass membrane protein</topology>
    </subcellularLocation>
</comment>
<keyword evidence="2" id="KW-1003">Cell membrane</keyword>
<proteinExistence type="predicted"/>
<sequence length="403" mass="41150">MNPLPPAFRRLAASNLASQCAQQLGLAAAPLVAVLALGSDVTGTGLLQVAQTLPFLLLAVPLGVIADRSSRRGMMALGELTRAACFVAIVLLAWLGGLNLWLLALLSFVATVGAVAYSVATPALIPAVVPREQLVQANGRIELVRSLALTGGPALGGVLVGWTGGGPAFAVAATLSLGAAFALRGLPTGAPPPDQPRRDFSHELREGADFAIRQPLLRAMLLTSSVFNVAYFVLQTVYVPYAVRHLGLSGSGVGMTLAAYGGGMVLSALLLSRVGRHLSPGAQMRVAPLGAVVAALAMLATLWWPTPWLAGLCFFLIGAGSVIWTVATTTLRQAVTPHALLGRVSSINTLATYGARPLGAALAAGVGALGGEVACLVAAVACFTLQAAIVLASPLSRLRAMPA</sequence>
<dbReference type="SUPFAM" id="SSF103473">
    <property type="entry name" value="MFS general substrate transporter"/>
    <property type="match status" value="1"/>
</dbReference>
<organism evidence="8 9">
    <name type="scientific">Chitiniphilus shinanonensis</name>
    <dbReference type="NCBI Taxonomy" id="553088"/>
    <lineage>
        <taxon>Bacteria</taxon>
        <taxon>Pseudomonadati</taxon>
        <taxon>Pseudomonadota</taxon>
        <taxon>Betaproteobacteria</taxon>
        <taxon>Neisseriales</taxon>
        <taxon>Chitinibacteraceae</taxon>
        <taxon>Chitiniphilus</taxon>
    </lineage>
</organism>
<evidence type="ECO:0000313" key="9">
    <source>
        <dbReference type="Proteomes" id="UP001156836"/>
    </source>
</evidence>